<keyword evidence="5" id="KW-1185">Reference proteome</keyword>
<dbReference type="Pfam" id="PF03171">
    <property type="entry name" value="2OG-FeII_Oxy"/>
    <property type="match status" value="1"/>
</dbReference>
<dbReference type="KEGG" id="act:ACLA_008070"/>
<dbReference type="EMBL" id="DS027051">
    <property type="protein sequence ID" value="EAW12047.1"/>
    <property type="molecule type" value="Genomic_DNA"/>
</dbReference>
<evidence type="ECO:0000313" key="5">
    <source>
        <dbReference type="Proteomes" id="UP000006701"/>
    </source>
</evidence>
<dbReference type="AlphaFoldDB" id="A1CDX0"/>
<dbReference type="OMA" id="FACDQAR"/>
<dbReference type="GO" id="GO:0016491">
    <property type="term" value="F:oxidoreductase activity"/>
    <property type="evidence" value="ECO:0007669"/>
    <property type="project" value="UniProtKB-KW"/>
</dbReference>
<dbReference type="InterPro" id="IPR005123">
    <property type="entry name" value="Oxoglu/Fe-dep_dioxygenase_dom"/>
</dbReference>
<dbReference type="eggNOG" id="KOG0143">
    <property type="taxonomic scope" value="Eukaryota"/>
</dbReference>
<dbReference type="GO" id="GO:0046872">
    <property type="term" value="F:metal ion binding"/>
    <property type="evidence" value="ECO:0007669"/>
    <property type="project" value="UniProtKB-KW"/>
</dbReference>
<protein>
    <submittedName>
        <fullName evidence="4">2OG-Fe(II) oxygenase family oxidoreductase, putative</fullName>
    </submittedName>
</protein>
<dbReference type="InterPro" id="IPR026992">
    <property type="entry name" value="DIOX_N"/>
</dbReference>
<gene>
    <name evidence="4" type="ORF">ACLA_008070</name>
</gene>
<dbReference type="SUPFAM" id="SSF51197">
    <property type="entry name" value="Clavaminate synthase-like"/>
    <property type="match status" value="1"/>
</dbReference>
<proteinExistence type="inferred from homology"/>
<dbReference type="Proteomes" id="UP000006701">
    <property type="component" value="Unassembled WGS sequence"/>
</dbReference>
<dbReference type="GO" id="GO:0044283">
    <property type="term" value="P:small molecule biosynthetic process"/>
    <property type="evidence" value="ECO:0007669"/>
    <property type="project" value="UniProtKB-ARBA"/>
</dbReference>
<comment type="similarity">
    <text evidence="1 2">Belongs to the iron/ascorbate-dependent oxidoreductase family.</text>
</comment>
<dbReference type="GeneID" id="4705445"/>
<reference evidence="4 5" key="1">
    <citation type="journal article" date="2008" name="PLoS Genet.">
        <title>Genomic islands in the pathogenic filamentous fungus Aspergillus fumigatus.</title>
        <authorList>
            <person name="Fedorova N.D."/>
            <person name="Khaldi N."/>
            <person name="Joardar V.S."/>
            <person name="Maiti R."/>
            <person name="Amedeo P."/>
            <person name="Anderson M.J."/>
            <person name="Crabtree J."/>
            <person name="Silva J.C."/>
            <person name="Badger J.H."/>
            <person name="Albarraq A."/>
            <person name="Angiuoli S."/>
            <person name="Bussey H."/>
            <person name="Bowyer P."/>
            <person name="Cotty P.J."/>
            <person name="Dyer P.S."/>
            <person name="Egan A."/>
            <person name="Galens K."/>
            <person name="Fraser-Liggett C.M."/>
            <person name="Haas B.J."/>
            <person name="Inman J.M."/>
            <person name="Kent R."/>
            <person name="Lemieux S."/>
            <person name="Malavazi I."/>
            <person name="Orvis J."/>
            <person name="Roemer T."/>
            <person name="Ronning C.M."/>
            <person name="Sundaram J.P."/>
            <person name="Sutton G."/>
            <person name="Turner G."/>
            <person name="Venter J.C."/>
            <person name="White O.R."/>
            <person name="Whitty B.R."/>
            <person name="Youngman P."/>
            <person name="Wolfe K.H."/>
            <person name="Goldman G.H."/>
            <person name="Wortman J.R."/>
            <person name="Jiang B."/>
            <person name="Denning D.W."/>
            <person name="Nierman W.C."/>
        </authorList>
    </citation>
    <scope>NUCLEOTIDE SEQUENCE [LARGE SCALE GENOMIC DNA]</scope>
    <source>
        <strain evidence="5">ATCC 1007 / CBS 513.65 / DSM 816 / NCTC 3887 / NRRL 1</strain>
    </source>
</reference>
<evidence type="ECO:0000259" key="3">
    <source>
        <dbReference type="PROSITE" id="PS51471"/>
    </source>
</evidence>
<evidence type="ECO:0000256" key="2">
    <source>
        <dbReference type="RuleBase" id="RU003682"/>
    </source>
</evidence>
<dbReference type="InterPro" id="IPR027443">
    <property type="entry name" value="IPNS-like_sf"/>
</dbReference>
<dbReference type="RefSeq" id="XP_001273473.1">
    <property type="nucleotide sequence ID" value="XM_001273472.1"/>
</dbReference>
<dbReference type="HOGENOM" id="CLU_010119_6_3_1"/>
<organism evidence="4 5">
    <name type="scientific">Aspergillus clavatus (strain ATCC 1007 / CBS 513.65 / DSM 816 / NCTC 3887 / NRRL 1 / QM 1276 / 107)</name>
    <dbReference type="NCBI Taxonomy" id="344612"/>
    <lineage>
        <taxon>Eukaryota</taxon>
        <taxon>Fungi</taxon>
        <taxon>Dikarya</taxon>
        <taxon>Ascomycota</taxon>
        <taxon>Pezizomycotina</taxon>
        <taxon>Eurotiomycetes</taxon>
        <taxon>Eurotiomycetidae</taxon>
        <taxon>Eurotiales</taxon>
        <taxon>Aspergillaceae</taxon>
        <taxon>Aspergillus</taxon>
        <taxon>Aspergillus subgen. Fumigati</taxon>
    </lineage>
</organism>
<dbReference type="VEuPathDB" id="FungiDB:ACLA_008070"/>
<feature type="domain" description="Fe2OG dioxygenase" evidence="3">
    <location>
        <begin position="194"/>
        <end position="300"/>
    </location>
</feature>
<accession>A1CDX0</accession>
<name>A1CDX0_ASPCL</name>
<dbReference type="PANTHER" id="PTHR47990">
    <property type="entry name" value="2-OXOGLUTARATE (2OG) AND FE(II)-DEPENDENT OXYGENASE SUPERFAMILY PROTEIN-RELATED"/>
    <property type="match status" value="1"/>
</dbReference>
<dbReference type="Gene3D" id="2.60.120.330">
    <property type="entry name" value="B-lactam Antibiotic, Isopenicillin N Synthase, Chain"/>
    <property type="match status" value="1"/>
</dbReference>
<keyword evidence="2" id="KW-0560">Oxidoreductase</keyword>
<dbReference type="Pfam" id="PF14226">
    <property type="entry name" value="DIOX_N"/>
    <property type="match status" value="1"/>
</dbReference>
<dbReference type="InterPro" id="IPR044861">
    <property type="entry name" value="IPNS-like_FE2OG_OXY"/>
</dbReference>
<dbReference type="PROSITE" id="PS51471">
    <property type="entry name" value="FE2OG_OXY"/>
    <property type="match status" value="1"/>
</dbReference>
<keyword evidence="2" id="KW-0479">Metal-binding</keyword>
<keyword evidence="2" id="KW-0408">Iron</keyword>
<dbReference type="OrthoDB" id="288590at2759"/>
<evidence type="ECO:0000313" key="4">
    <source>
        <dbReference type="EMBL" id="EAW12047.1"/>
    </source>
</evidence>
<dbReference type="PRINTS" id="PR00682">
    <property type="entry name" value="IPNSYNTHASE"/>
</dbReference>
<sequence length="342" mass="38249">MTVSTPSFYLPLVDITPFLEDPSSPAGQQVITDVRRACQSTGFFQMKGHGVPLTLQKAILAASGKFFGLPLETKLALDARKNVGFRGYDVMETQSYELEFGGRPGDEGSAVRDIKEGFFISTDLPLDHPRVREGRFLQGPNVWPPTELLAPQDFRAVLEEYFSEMQRLSRVVLSLVAATLPYGPQVFDALDTNDPMCLLRLLHYPPNGEQAARDKGQLGSGAHTDFGVLTLLLQDGHSGLEVQDYTTREWHGVPPQEDVYIVNMADLMSVMTSGEYKSSWHRVLNRNSQDRYSVVFFYDGNLDYELKPLDPAKRAEEESAPAITIEEHVRLRLTSSYSLAQK</sequence>
<evidence type="ECO:0000256" key="1">
    <source>
        <dbReference type="ARBA" id="ARBA00008056"/>
    </source>
</evidence>
<dbReference type="InterPro" id="IPR050231">
    <property type="entry name" value="Iron_ascorbate_oxido_reductase"/>
</dbReference>